<dbReference type="Pfam" id="PF03364">
    <property type="entry name" value="Polyketide_cyc"/>
    <property type="match status" value="1"/>
</dbReference>
<gene>
    <name evidence="2" type="ORF">NC998_13420</name>
</gene>
<evidence type="ECO:0000259" key="1">
    <source>
        <dbReference type="Pfam" id="PF03364"/>
    </source>
</evidence>
<name>A0ABV0J8J3_9CYAN</name>
<proteinExistence type="predicted"/>
<sequence>MVKDKLPIAFCSMPALSTNRVLANARTRWVSVRTKTLLRFGGLTTALLLTVTSPLAARAELFNSPLERLPVAERVALRSGKVVVTGDRGRYVAKVLVKASPDVVWSVLTDYTNLSKFLPNVVSSRLIEAQGNRKVVEQVDVRQVFLVSRRSRFRTENIETAKKRIDFRLLEGDMKTLQGYWQIDPVATYPGAPVTQVLLTQDITAEPGTGTPKGLFYNLFRNGLNESLTAISQEIGRRTLQATAHHAQPQTSPTSSF</sequence>
<evidence type="ECO:0000313" key="3">
    <source>
        <dbReference type="Proteomes" id="UP001464891"/>
    </source>
</evidence>
<comment type="caution">
    <text evidence="2">The sequence shown here is derived from an EMBL/GenBank/DDBJ whole genome shotgun (WGS) entry which is preliminary data.</text>
</comment>
<keyword evidence="3" id="KW-1185">Reference proteome</keyword>
<dbReference type="Gene3D" id="3.30.530.20">
    <property type="match status" value="1"/>
</dbReference>
<dbReference type="RefSeq" id="WP_242016797.1">
    <property type="nucleotide sequence ID" value="NZ_JAMPKM010000007.1"/>
</dbReference>
<accession>A0ABV0J8J3</accession>
<dbReference type="InterPro" id="IPR023393">
    <property type="entry name" value="START-like_dom_sf"/>
</dbReference>
<evidence type="ECO:0000313" key="2">
    <source>
        <dbReference type="EMBL" id="MEP0818095.1"/>
    </source>
</evidence>
<dbReference type="PANTHER" id="PTHR34060:SF1">
    <property type="entry name" value="POLYKETIDE CYCLASE _ DEHYDRASE AND LIPID TRANSPORT PROTEIN"/>
    <property type="match status" value="1"/>
</dbReference>
<dbReference type="EMBL" id="JAMPKM010000007">
    <property type="protein sequence ID" value="MEP0818095.1"/>
    <property type="molecule type" value="Genomic_DNA"/>
</dbReference>
<dbReference type="InterPro" id="IPR005031">
    <property type="entry name" value="COQ10_START"/>
</dbReference>
<dbReference type="PANTHER" id="PTHR34060">
    <property type="entry name" value="POLYKETIDE CYCLASE / DEHYDRASE AND LIPID TRANSPORT PROTEIN"/>
    <property type="match status" value="1"/>
</dbReference>
<dbReference type="Proteomes" id="UP001464891">
    <property type="component" value="Unassembled WGS sequence"/>
</dbReference>
<organism evidence="2 3">
    <name type="scientific">Trichocoleus desertorum GB2-A4</name>
    <dbReference type="NCBI Taxonomy" id="2933944"/>
    <lineage>
        <taxon>Bacteria</taxon>
        <taxon>Bacillati</taxon>
        <taxon>Cyanobacteriota</taxon>
        <taxon>Cyanophyceae</taxon>
        <taxon>Leptolyngbyales</taxon>
        <taxon>Trichocoleusaceae</taxon>
        <taxon>Trichocoleus</taxon>
    </lineage>
</organism>
<protein>
    <submittedName>
        <fullName evidence="2">SRPBCC family protein</fullName>
    </submittedName>
</protein>
<feature type="domain" description="Coenzyme Q-binding protein COQ10 START" evidence="1">
    <location>
        <begin position="97"/>
        <end position="228"/>
    </location>
</feature>
<reference evidence="2 3" key="1">
    <citation type="submission" date="2022-04" db="EMBL/GenBank/DDBJ databases">
        <title>Positive selection, recombination, and allopatry shape intraspecific diversity of widespread and dominant cyanobacteria.</title>
        <authorList>
            <person name="Wei J."/>
            <person name="Shu W."/>
            <person name="Hu C."/>
        </authorList>
    </citation>
    <scope>NUCLEOTIDE SEQUENCE [LARGE SCALE GENOMIC DNA]</scope>
    <source>
        <strain evidence="2 3">GB2-A4</strain>
    </source>
</reference>
<dbReference type="SUPFAM" id="SSF55961">
    <property type="entry name" value="Bet v1-like"/>
    <property type="match status" value="1"/>
</dbReference>